<dbReference type="AlphaFoldDB" id="A0A9D1EL10"/>
<proteinExistence type="predicted"/>
<gene>
    <name evidence="1" type="ORF">IAB98_10030</name>
</gene>
<dbReference type="GO" id="GO:0016301">
    <property type="term" value="F:kinase activity"/>
    <property type="evidence" value="ECO:0007669"/>
    <property type="project" value="UniProtKB-KW"/>
</dbReference>
<dbReference type="Pfam" id="PF13189">
    <property type="entry name" value="Cytidylate_kin2"/>
    <property type="match status" value="1"/>
</dbReference>
<evidence type="ECO:0000313" key="2">
    <source>
        <dbReference type="Proteomes" id="UP000886841"/>
    </source>
</evidence>
<reference evidence="1" key="1">
    <citation type="submission" date="2020-10" db="EMBL/GenBank/DDBJ databases">
        <authorList>
            <person name="Gilroy R."/>
        </authorList>
    </citation>
    <scope>NUCLEOTIDE SEQUENCE</scope>
    <source>
        <strain evidence="1">ChiSxjej1B13-7041</strain>
    </source>
</reference>
<name>A0A9D1EL10_9FIRM</name>
<comment type="caution">
    <text evidence="1">The sequence shown here is derived from an EMBL/GenBank/DDBJ whole genome shotgun (WGS) entry which is preliminary data.</text>
</comment>
<keyword evidence="1" id="KW-0418">Kinase</keyword>
<keyword evidence="1" id="KW-0808">Transferase</keyword>
<dbReference type="InterPro" id="IPR027417">
    <property type="entry name" value="P-loop_NTPase"/>
</dbReference>
<feature type="non-terminal residue" evidence="1">
    <location>
        <position position="1"/>
    </location>
</feature>
<sequence>RTFTLPPNTISDQAQTVYIEQSKVIRDMAQKSDCVIVGRCADYVLRELSPFRLFIYADMKFKMERCRKKGQEKEILNDQELQRKIRSIDKARSKYYQFYTDQVWGDKKNYDLCINTSDIEIKRAVDAIEKFLPFDL</sequence>
<dbReference type="SUPFAM" id="SSF52540">
    <property type="entry name" value="P-loop containing nucleoside triphosphate hydrolases"/>
    <property type="match status" value="1"/>
</dbReference>
<reference evidence="1" key="2">
    <citation type="journal article" date="2021" name="PeerJ">
        <title>Extensive microbial diversity within the chicken gut microbiome revealed by metagenomics and culture.</title>
        <authorList>
            <person name="Gilroy R."/>
            <person name="Ravi A."/>
            <person name="Getino M."/>
            <person name="Pursley I."/>
            <person name="Horton D.L."/>
            <person name="Alikhan N.F."/>
            <person name="Baker D."/>
            <person name="Gharbi K."/>
            <person name="Hall N."/>
            <person name="Watson M."/>
            <person name="Adriaenssens E.M."/>
            <person name="Foster-Nyarko E."/>
            <person name="Jarju S."/>
            <person name="Secka A."/>
            <person name="Antonio M."/>
            <person name="Oren A."/>
            <person name="Chaudhuri R.R."/>
            <person name="La Ragione R."/>
            <person name="Hildebrand F."/>
            <person name="Pallen M.J."/>
        </authorList>
    </citation>
    <scope>NUCLEOTIDE SEQUENCE</scope>
    <source>
        <strain evidence="1">ChiSxjej1B13-7041</strain>
    </source>
</reference>
<dbReference type="EMBL" id="DVHU01000090">
    <property type="protein sequence ID" value="HIR93741.1"/>
    <property type="molecule type" value="Genomic_DNA"/>
</dbReference>
<dbReference type="Proteomes" id="UP000886841">
    <property type="component" value="Unassembled WGS sequence"/>
</dbReference>
<evidence type="ECO:0000313" key="1">
    <source>
        <dbReference type="EMBL" id="HIR93741.1"/>
    </source>
</evidence>
<dbReference type="Gene3D" id="3.40.50.300">
    <property type="entry name" value="P-loop containing nucleotide triphosphate hydrolases"/>
    <property type="match status" value="1"/>
</dbReference>
<accession>A0A9D1EL10</accession>
<organism evidence="1 2">
    <name type="scientific">Candidatus Egerieimonas intestinavium</name>
    <dbReference type="NCBI Taxonomy" id="2840777"/>
    <lineage>
        <taxon>Bacteria</taxon>
        <taxon>Bacillati</taxon>
        <taxon>Bacillota</taxon>
        <taxon>Clostridia</taxon>
        <taxon>Lachnospirales</taxon>
        <taxon>Lachnospiraceae</taxon>
        <taxon>Lachnospiraceae incertae sedis</taxon>
        <taxon>Candidatus Egerieimonas</taxon>
    </lineage>
</organism>
<protein>
    <submittedName>
        <fullName evidence="1">Cytidylate kinase-like family protein</fullName>
    </submittedName>
</protein>